<dbReference type="KEGG" id="tcu:Tcur_1469"/>
<reference evidence="1 2" key="1">
    <citation type="journal article" date="2011" name="Stand. Genomic Sci.">
        <title>Complete genome sequence of Thermomonospora curvata type strain (B9).</title>
        <authorList>
            <person name="Chertkov O."/>
            <person name="Sikorski J."/>
            <person name="Nolan M."/>
            <person name="Lapidus A."/>
            <person name="Lucas S."/>
            <person name="Del Rio T.G."/>
            <person name="Tice H."/>
            <person name="Cheng J.F."/>
            <person name="Goodwin L."/>
            <person name="Pitluck S."/>
            <person name="Liolios K."/>
            <person name="Ivanova N."/>
            <person name="Mavromatis K."/>
            <person name="Mikhailova N."/>
            <person name="Ovchinnikova G."/>
            <person name="Pati A."/>
            <person name="Chen A."/>
            <person name="Palaniappan K."/>
            <person name="Djao O.D."/>
            <person name="Land M."/>
            <person name="Hauser L."/>
            <person name="Chang Y.J."/>
            <person name="Jeffries C.D."/>
            <person name="Brettin T."/>
            <person name="Han C."/>
            <person name="Detter J.C."/>
            <person name="Rohde M."/>
            <person name="Goker M."/>
            <person name="Woyke T."/>
            <person name="Bristow J."/>
            <person name="Eisen J.A."/>
            <person name="Markowitz V."/>
            <person name="Hugenholtz P."/>
            <person name="Klenk H.P."/>
            <person name="Kyrpides N.C."/>
        </authorList>
    </citation>
    <scope>NUCLEOTIDE SEQUENCE [LARGE SCALE GENOMIC DNA]</scope>
    <source>
        <strain evidence="2">ATCC 19995 / DSM 43183 / JCM 3096 / KCTC 9072 / NBRC 15933 / NCIMB 10081 / Henssen B9</strain>
    </source>
</reference>
<accession>D1AAN8</accession>
<dbReference type="Proteomes" id="UP000001918">
    <property type="component" value="Chromosome"/>
</dbReference>
<proteinExistence type="predicted"/>
<evidence type="ECO:0000313" key="2">
    <source>
        <dbReference type="Proteomes" id="UP000001918"/>
    </source>
</evidence>
<dbReference type="HOGENOM" id="CLU_1502791_0_0_11"/>
<dbReference type="OrthoDB" id="9935292at2"/>
<organism evidence="1 2">
    <name type="scientific">Thermomonospora curvata (strain ATCC 19995 / DSM 43183 / JCM 3096 / KCTC 9072 / NBRC 15933 / NCIMB 10081 / Henssen B9)</name>
    <dbReference type="NCBI Taxonomy" id="471852"/>
    <lineage>
        <taxon>Bacteria</taxon>
        <taxon>Bacillati</taxon>
        <taxon>Actinomycetota</taxon>
        <taxon>Actinomycetes</taxon>
        <taxon>Streptosporangiales</taxon>
        <taxon>Thermomonosporaceae</taxon>
        <taxon>Thermomonospora</taxon>
    </lineage>
</organism>
<keyword evidence="2" id="KW-1185">Reference proteome</keyword>
<gene>
    <name evidence="1" type="ordered locus">Tcur_1469</name>
</gene>
<dbReference type="AlphaFoldDB" id="D1AAN8"/>
<sequence length="179" mass="18514">MRAADTGMQIAAAARAQPATVYADAVLREAAALLADLYAAGDGHGIAPGDWDGLGADLPGLALRAVAGRHRRARSASRVRAGRERMAEALAAAGIAPVGVYQGRLVLPRLAATPPWGWSGEAALTVGCYAGDGGWTLELAQERTPVIDVVAPSETAVAELVADVLTGRRADPPLRSFRR</sequence>
<name>D1AAN8_THECD</name>
<dbReference type="eggNOG" id="ENOG5031Z40">
    <property type="taxonomic scope" value="Bacteria"/>
</dbReference>
<dbReference type="EMBL" id="CP001738">
    <property type="protein sequence ID" value="ACY97048.1"/>
    <property type="molecule type" value="Genomic_DNA"/>
</dbReference>
<protein>
    <submittedName>
        <fullName evidence="1">Uncharacterized protein</fullName>
    </submittedName>
</protein>
<evidence type="ECO:0000313" key="1">
    <source>
        <dbReference type="EMBL" id="ACY97048.1"/>
    </source>
</evidence>
<dbReference type="RefSeq" id="WP_012851832.1">
    <property type="nucleotide sequence ID" value="NC_013510.1"/>
</dbReference>